<evidence type="ECO:0000256" key="1">
    <source>
        <dbReference type="SAM" id="Phobius"/>
    </source>
</evidence>
<gene>
    <name evidence="2" type="ORF">ACFSOX_01230</name>
</gene>
<keyword evidence="1" id="KW-1133">Transmembrane helix</keyword>
<sequence>MSDGGGTVKSVVVTFFPMAIAVLSLVTSIYNGWLNNKFVGIIQGNVGRVEYMRTCKEIIDAYFLVKVRVGLLADAARAAPAGADLGRERAEAEVAVAKFAALGTYLANLRDEAIRARYTELSRRLEALVRERGGSGDATTRFQAADTIFAELNADCVRSAKDMPL</sequence>
<keyword evidence="3" id="KW-1185">Reference proteome</keyword>
<name>A0ABW5AEA8_9BRAD</name>
<reference evidence="3" key="1">
    <citation type="journal article" date="2019" name="Int. J. Syst. Evol. Microbiol.">
        <title>The Global Catalogue of Microorganisms (GCM) 10K type strain sequencing project: providing services to taxonomists for standard genome sequencing and annotation.</title>
        <authorList>
            <consortium name="The Broad Institute Genomics Platform"/>
            <consortium name="The Broad Institute Genome Sequencing Center for Infectious Disease"/>
            <person name="Wu L."/>
            <person name="Ma J."/>
        </authorList>
    </citation>
    <scope>NUCLEOTIDE SEQUENCE [LARGE SCALE GENOMIC DNA]</scope>
    <source>
        <strain evidence="3">CGMCC 1.6774</strain>
    </source>
</reference>
<keyword evidence="1" id="KW-0472">Membrane</keyword>
<proteinExistence type="predicted"/>
<organism evidence="2 3">
    <name type="scientific">Rhodoplanes azumiensis</name>
    <dbReference type="NCBI Taxonomy" id="1897628"/>
    <lineage>
        <taxon>Bacteria</taxon>
        <taxon>Pseudomonadati</taxon>
        <taxon>Pseudomonadota</taxon>
        <taxon>Alphaproteobacteria</taxon>
        <taxon>Hyphomicrobiales</taxon>
        <taxon>Nitrobacteraceae</taxon>
        <taxon>Rhodoplanes</taxon>
    </lineage>
</organism>
<dbReference type="Proteomes" id="UP001597314">
    <property type="component" value="Unassembled WGS sequence"/>
</dbReference>
<accession>A0ABW5AEA8</accession>
<protein>
    <recommendedName>
        <fullName evidence="4">Chemotaxis methyl-accepting receptor HlyB-like 4HB MCP domain-containing protein</fullName>
    </recommendedName>
</protein>
<comment type="caution">
    <text evidence="2">The sequence shown here is derived from an EMBL/GenBank/DDBJ whole genome shotgun (WGS) entry which is preliminary data.</text>
</comment>
<feature type="transmembrane region" description="Helical" evidence="1">
    <location>
        <begin position="12"/>
        <end position="33"/>
    </location>
</feature>
<keyword evidence="1" id="KW-0812">Transmembrane</keyword>
<dbReference type="EMBL" id="JBHUIW010000001">
    <property type="protein sequence ID" value="MFD2180762.1"/>
    <property type="molecule type" value="Genomic_DNA"/>
</dbReference>
<evidence type="ECO:0008006" key="4">
    <source>
        <dbReference type="Google" id="ProtNLM"/>
    </source>
</evidence>
<dbReference type="RefSeq" id="WP_378475970.1">
    <property type="nucleotide sequence ID" value="NZ_JBHUIW010000001.1"/>
</dbReference>
<evidence type="ECO:0000313" key="2">
    <source>
        <dbReference type="EMBL" id="MFD2180762.1"/>
    </source>
</evidence>
<evidence type="ECO:0000313" key="3">
    <source>
        <dbReference type="Proteomes" id="UP001597314"/>
    </source>
</evidence>